<dbReference type="PANTHER" id="PTHR22775:SF44">
    <property type="entry name" value="SORTING NEXIN-14"/>
    <property type="match status" value="1"/>
</dbReference>
<dbReference type="InterPro" id="IPR016137">
    <property type="entry name" value="RGS"/>
</dbReference>
<name>A0A9N8KT15_CHRIL</name>
<dbReference type="SUPFAM" id="SSF48097">
    <property type="entry name" value="Regulator of G-protein signaling, RGS"/>
    <property type="match status" value="1"/>
</dbReference>
<dbReference type="GO" id="GO:0035091">
    <property type="term" value="F:phosphatidylinositol binding"/>
    <property type="evidence" value="ECO:0007669"/>
    <property type="project" value="TreeGrafter"/>
</dbReference>
<dbReference type="Gene3D" id="1.10.167.10">
    <property type="entry name" value="Regulator of G-protein Signalling 4, domain 2"/>
    <property type="match status" value="1"/>
</dbReference>
<organism evidence="4 5">
    <name type="scientific">Chrysodeixis includens</name>
    <name type="common">Soybean looper</name>
    <name type="synonym">Pseudoplusia includens</name>
    <dbReference type="NCBI Taxonomy" id="689277"/>
    <lineage>
        <taxon>Eukaryota</taxon>
        <taxon>Metazoa</taxon>
        <taxon>Ecdysozoa</taxon>
        <taxon>Arthropoda</taxon>
        <taxon>Hexapoda</taxon>
        <taxon>Insecta</taxon>
        <taxon>Pterygota</taxon>
        <taxon>Neoptera</taxon>
        <taxon>Endopterygota</taxon>
        <taxon>Lepidoptera</taxon>
        <taxon>Glossata</taxon>
        <taxon>Ditrysia</taxon>
        <taxon>Noctuoidea</taxon>
        <taxon>Noctuidae</taxon>
        <taxon>Plusiinae</taxon>
        <taxon>Chrysodeixis</taxon>
    </lineage>
</organism>
<dbReference type="InterPro" id="IPR044926">
    <property type="entry name" value="RGS_subdomain_2"/>
</dbReference>
<keyword evidence="1" id="KW-0812">Transmembrane</keyword>
<keyword evidence="1" id="KW-1133">Transmembrane helix</keyword>
<reference evidence="4" key="1">
    <citation type="submission" date="2021-12" db="EMBL/GenBank/DDBJ databases">
        <authorList>
            <person name="King R."/>
        </authorList>
    </citation>
    <scope>NUCLEOTIDE SEQUENCE</scope>
</reference>
<feature type="domain" description="RGS" evidence="2">
    <location>
        <begin position="305"/>
        <end position="432"/>
    </location>
</feature>
<dbReference type="InterPro" id="IPR003114">
    <property type="entry name" value="Phox_assoc"/>
</dbReference>
<feature type="transmembrane region" description="Helical" evidence="1">
    <location>
        <begin position="18"/>
        <end position="35"/>
    </location>
</feature>
<protein>
    <recommendedName>
        <fullName evidence="6">Sorting nexin-14-like</fullName>
    </recommendedName>
</protein>
<dbReference type="PROSITE" id="PS51207">
    <property type="entry name" value="PXA"/>
    <property type="match status" value="1"/>
</dbReference>
<dbReference type="Proteomes" id="UP001154114">
    <property type="component" value="Chromosome 13"/>
</dbReference>
<dbReference type="PANTHER" id="PTHR22775">
    <property type="entry name" value="SORTING NEXIN"/>
    <property type="match status" value="1"/>
</dbReference>
<gene>
    <name evidence="4" type="ORF">CINC_LOCUS2304</name>
</gene>
<dbReference type="Pfam" id="PF02194">
    <property type="entry name" value="PXA"/>
    <property type="match status" value="1"/>
</dbReference>
<evidence type="ECO:0000256" key="1">
    <source>
        <dbReference type="SAM" id="Phobius"/>
    </source>
</evidence>
<keyword evidence="5" id="KW-1185">Reference proteome</keyword>
<sequence length="1498" mass="173759">MSERCQTKLTEKFDNKNYIIYFGIICTSIAVLYFYRFHFATIAFSYVLGCLACYYGLNSNILHDYIDKLKCHFVGETYKDEADPPVKGCETCGSKDCERHDSSVSEPWVGLQIHKQLDQAIEDFYNTILEQFISSWYSKITLQPFFVDELRHQLRYASACLLQRAVKINYGRFLLTRLVPCVLRHCAAWSVSRTPHPAAANRRAELRYLRCLTTALMPHLLKPNDLSNDVFRVLIREIFAGWVLLSLTDVLAEPYILNTLIILATGDETMAQLPSTPNYKVEFLETFARQTESIYTQRCKLLRVELDLVISEQEHFYAFMQYMKTTSHIHLLQFYNDIKSFQTKILKPELSELEQDSVTREALVLSASYRRLPLPAGGQLAAELDAVLLSRHTISKLQTSRALYEAARQSHALLEKLWLPKFLHSEEFYKLLIGSRIPTGYQKQMVKKPHDKLLNTALKLGHRLKGALKTQTVDGQVLDCFTNCEESEGDGVDNMDILNYLDNLAVEESLRGHDLGTYKVVLTNVETKMQAPPRRGSVRVFTLAVHRAVAGAAAGLCSVDRSEHDFHLLRAKLHEFHGDRLLHDLTLPSRRILHNTPQHYSTLHNTTEHYTTPHNSTQHYTTLHNTTQLYTTLHNSTQHYTTLHNTTQHYTTLHNSTQHYTTLHNTTQHYTTLHNTTQHYTTLHNTTQLYTTLHNSTQHYTTLHNTTQLYTTLHNSTQHYTILHNTTQHHTTQHYTTLHNTTQLYTTLHNTTQLYTTLHNTTQHYTTLHNTTQHYTTLHNTTQLYTTLHNSTQHYTTLHNSTQHYTTLHNTTQHYTLLHNTTQLYTTLHNSTQHYTTLHNTTHYYTTLHNTTQHYTLLHNTTQHYTTLHNTTQHYTLHNTTQLYTTLHNSTQHYTTLHNTTQLYTTLHNSTQHYTLLHNTTRHHTTLHNSTQHYTLLHNTTRHHTTLHNSTQHYTTLHNSTQLYTTLHITTPHYTTLHNTTQYYTTLHNTTHYYTTLHNSTQHYTTLHNTTQLYTTLHITTQHYTTLHNSTQHYTTLHNTTQLYTTLHNTTQLYTTLHNTTQLYTTLHNSTQHYTTLHNTTQLYTTLHNSTQHYTTLHNTTQLYTTLHNTTQHYTTLHNTTQLYTTLHDTTQHYTTLHNTTHYYTTLHITTQHYTTPHNTTQLYTTLHITTPHYTTPHYTTLHNTSFTVIRLQLDNSPLETLRYKYEDFLQRLLQKSLLQTSELLRIFLTEDGDFSLVVQASALNATSTDLANIYQTVAHRLKKEKGQHLESFLRNLLVSSDIERYQALKQGARDIEEGVEMSEEIQEEQHSKRQRRVRNILASVFDNNFGVEPLVGAADRDYQNCVVGFTQCFMYLLIKVVRVRSVVWSVIGSVASLLRPLLDQAAETMLNGTLKNLLTERRLAHLIRLGHGVLFGRRSSGRNELSRQRAVARRQLISRLPALTPGALPAALLRAFDAIQSPQHNKQLVYNLLDLCIMELFPELNIVENIQSKVPKS</sequence>
<dbReference type="SMART" id="SM00313">
    <property type="entry name" value="PXA"/>
    <property type="match status" value="1"/>
</dbReference>
<dbReference type="GO" id="GO:0005770">
    <property type="term" value="C:late endosome"/>
    <property type="evidence" value="ECO:0007669"/>
    <property type="project" value="TreeGrafter"/>
</dbReference>
<evidence type="ECO:0000259" key="2">
    <source>
        <dbReference type="PROSITE" id="PS50132"/>
    </source>
</evidence>
<dbReference type="InterPro" id="IPR036305">
    <property type="entry name" value="RGS_sf"/>
</dbReference>
<keyword evidence="1" id="KW-0472">Membrane</keyword>
<evidence type="ECO:0000259" key="3">
    <source>
        <dbReference type="PROSITE" id="PS51207"/>
    </source>
</evidence>
<evidence type="ECO:0000313" key="4">
    <source>
        <dbReference type="EMBL" id="CAD0200619.1"/>
    </source>
</evidence>
<accession>A0A9N8KT15</accession>
<dbReference type="PROSITE" id="PS50132">
    <property type="entry name" value="RGS"/>
    <property type="match status" value="1"/>
</dbReference>
<feature type="domain" description="PXA" evidence="3">
    <location>
        <begin position="114"/>
        <end position="269"/>
    </location>
</feature>
<dbReference type="GO" id="GO:0097352">
    <property type="term" value="P:autophagosome maturation"/>
    <property type="evidence" value="ECO:0007669"/>
    <property type="project" value="TreeGrafter"/>
</dbReference>
<dbReference type="EMBL" id="LR824016">
    <property type="protein sequence ID" value="CAD0200619.1"/>
    <property type="molecule type" value="Genomic_DNA"/>
</dbReference>
<evidence type="ECO:0000313" key="5">
    <source>
        <dbReference type="Proteomes" id="UP001154114"/>
    </source>
</evidence>
<dbReference type="OrthoDB" id="5957963at2759"/>
<proteinExistence type="predicted"/>
<evidence type="ECO:0008006" key="6">
    <source>
        <dbReference type="Google" id="ProtNLM"/>
    </source>
</evidence>